<dbReference type="KEGG" id="sio:DW64_03070"/>
<evidence type="ECO:0000313" key="2">
    <source>
        <dbReference type="EMBL" id="AHY15463.1"/>
    </source>
</evidence>
<evidence type="ECO:0000313" key="5">
    <source>
        <dbReference type="Proteomes" id="UP000269148"/>
    </source>
</evidence>
<dbReference type="KEGG" id="siz:SI82_03300"/>
<dbReference type="AlphaFoldDB" id="A0A1J0MY05"/>
<evidence type="ECO:0000256" key="1">
    <source>
        <dbReference type="SAM" id="SignalP"/>
    </source>
</evidence>
<reference evidence="3 5" key="2">
    <citation type="submission" date="2018-06" db="EMBL/GenBank/DDBJ databases">
        <title>Mutators as drivers of adaptation in pathogenic bacteria and a risk factor for host jumps and vaccine escape.</title>
        <authorList>
            <person name="Barnes A.C."/>
            <person name="Silayeva O."/>
        </authorList>
    </citation>
    <scope>NUCLEOTIDE SEQUENCE [LARGE SCALE GENOMIC DNA]</scope>
    <source>
        <strain evidence="3 5">QMA0445</strain>
    </source>
</reference>
<protein>
    <submittedName>
        <fullName evidence="3">Uncharacterized protein</fullName>
    </submittedName>
</protein>
<dbReference type="GeneID" id="35765727"/>
<keyword evidence="4" id="KW-1185">Reference proteome</keyword>
<accession>A0A1J0MY05</accession>
<sequence length="214" mass="25297">MKKNLKTLIFSSLSAVMLFSAAAVSANEPEYTGRPVHTFETITTYDTSQYLQELNGLYDYLKIEPEKRYEWLREANETIENSSQAIETLQVKQKQGYNKDKVDFDTKRHYFSLLYKKALKDLKYDDSDINAYVEHRTGLSKNYTDVSKEEQDRQFKKAAEDLKIITYRSNDSYQLRVYIDDSYESQDKNIEDVAAIVKSWDTPMRYYDLFNFDF</sequence>
<name>A0A1J0MY05_STRIN</name>
<feature type="signal peptide" evidence="1">
    <location>
        <begin position="1"/>
        <end position="26"/>
    </location>
</feature>
<dbReference type="EMBL" id="CP007586">
    <property type="protein sequence ID" value="AHY15463.1"/>
    <property type="molecule type" value="Genomic_DNA"/>
</dbReference>
<evidence type="ECO:0000313" key="4">
    <source>
        <dbReference type="Proteomes" id="UP000025245"/>
    </source>
</evidence>
<proteinExistence type="predicted"/>
<dbReference type="Proteomes" id="UP000025245">
    <property type="component" value="Chromosome"/>
</dbReference>
<organism evidence="3 5">
    <name type="scientific">Streptococcus iniae</name>
    <name type="common">Streptococcus shiloi</name>
    <dbReference type="NCBI Taxonomy" id="1346"/>
    <lineage>
        <taxon>Bacteria</taxon>
        <taxon>Bacillati</taxon>
        <taxon>Bacillota</taxon>
        <taxon>Bacilli</taxon>
        <taxon>Lactobacillales</taxon>
        <taxon>Streptococcaceae</taxon>
        <taxon>Streptococcus</taxon>
    </lineage>
</organism>
<dbReference type="KEGG" id="siq:DQ08_03080"/>
<dbReference type="EMBL" id="QLQD01000034">
    <property type="protein sequence ID" value="RLU57820.1"/>
    <property type="molecule type" value="Genomic_DNA"/>
</dbReference>
<dbReference type="Proteomes" id="UP000269148">
    <property type="component" value="Unassembled WGS sequence"/>
</dbReference>
<dbReference type="RefSeq" id="WP_003100102.1">
    <property type="nucleotide sequence ID" value="NZ_CP010783.1"/>
</dbReference>
<feature type="chain" id="PRO_5038946222" evidence="1">
    <location>
        <begin position="27"/>
        <end position="214"/>
    </location>
</feature>
<keyword evidence="1" id="KW-0732">Signal</keyword>
<evidence type="ECO:0000313" key="3">
    <source>
        <dbReference type="EMBL" id="RLU57820.1"/>
    </source>
</evidence>
<gene>
    <name evidence="3" type="ORF">DIY07_03545</name>
    <name evidence="2" type="ORF">DQ08_03080</name>
</gene>
<reference evidence="2 4" key="1">
    <citation type="journal article" date="2014" name="Genome Announc.">
        <title>Complete Genome Sequence of a Virulent Strain, Streptococcus iniae ISET0901, Isolated from Diseased Tilapia.</title>
        <authorList>
            <person name="Pridgeon J.W."/>
            <person name="Zhang D."/>
            <person name="Zhang L."/>
        </authorList>
    </citation>
    <scope>NUCLEOTIDE SEQUENCE [LARGE SCALE GENOMIC DNA]</scope>
    <source>
        <strain evidence="2 4">ISET0901</strain>
    </source>
</reference>